<evidence type="ECO:0000313" key="1">
    <source>
        <dbReference type="EMBL" id="RNA06378.1"/>
    </source>
</evidence>
<sequence length="16" mass="1900">MNPKIQKKTKKTVSRI</sequence>
<comment type="caution">
    <text evidence="1">The sequence shown here is derived from an EMBL/GenBank/DDBJ whole genome shotgun (WGS) entry which is preliminary data.</text>
</comment>
<accession>A0A3M7Q614</accession>
<name>A0A3M7Q614_BRAPC</name>
<reference evidence="1 2" key="1">
    <citation type="journal article" date="2018" name="Sci. Rep.">
        <title>Genomic signatures of local adaptation to the degree of environmental predictability in rotifers.</title>
        <authorList>
            <person name="Franch-Gras L."/>
            <person name="Hahn C."/>
            <person name="Garcia-Roger E.M."/>
            <person name="Carmona M.J."/>
            <person name="Serra M."/>
            <person name="Gomez A."/>
        </authorList>
    </citation>
    <scope>NUCLEOTIDE SEQUENCE [LARGE SCALE GENOMIC DNA]</scope>
    <source>
        <strain evidence="1">HYR1</strain>
    </source>
</reference>
<organism evidence="1 2">
    <name type="scientific">Brachionus plicatilis</name>
    <name type="common">Marine rotifer</name>
    <name type="synonym">Brachionus muelleri</name>
    <dbReference type="NCBI Taxonomy" id="10195"/>
    <lineage>
        <taxon>Eukaryota</taxon>
        <taxon>Metazoa</taxon>
        <taxon>Spiralia</taxon>
        <taxon>Gnathifera</taxon>
        <taxon>Rotifera</taxon>
        <taxon>Eurotatoria</taxon>
        <taxon>Monogononta</taxon>
        <taxon>Pseudotrocha</taxon>
        <taxon>Ploima</taxon>
        <taxon>Brachionidae</taxon>
        <taxon>Brachionus</taxon>
    </lineage>
</organism>
<keyword evidence="2" id="KW-1185">Reference proteome</keyword>
<dbReference type="Proteomes" id="UP000276133">
    <property type="component" value="Unassembled WGS sequence"/>
</dbReference>
<gene>
    <name evidence="1" type="ORF">BpHYR1_028550</name>
</gene>
<proteinExistence type="predicted"/>
<dbReference type="EMBL" id="REGN01007416">
    <property type="protein sequence ID" value="RNA06378.1"/>
    <property type="molecule type" value="Genomic_DNA"/>
</dbReference>
<protein>
    <submittedName>
        <fullName evidence="1">Uncharacterized protein</fullName>
    </submittedName>
</protein>
<dbReference type="AlphaFoldDB" id="A0A3M7Q614"/>
<evidence type="ECO:0000313" key="2">
    <source>
        <dbReference type="Proteomes" id="UP000276133"/>
    </source>
</evidence>